<keyword evidence="12" id="KW-1185">Reference proteome</keyword>
<comment type="similarity">
    <text evidence="2 9">Belongs to the glycosyl hydrolase 7 (cellulase C) family.</text>
</comment>
<comment type="catalytic activity">
    <reaction evidence="1">
        <text>Endohydrolysis of (1-&gt;4)-beta-D-glucosidic linkages in cellulose, lichenin and cereal beta-D-glucans.</text>
        <dbReference type="EC" id="3.2.1.4"/>
    </reaction>
</comment>
<proteinExistence type="inferred from homology"/>
<accession>A0A9Q0BBG5</accession>
<keyword evidence="3 9" id="KW-0378">Hydrolase</keyword>
<evidence type="ECO:0000256" key="6">
    <source>
        <dbReference type="ARBA" id="ARBA00023277"/>
    </source>
</evidence>
<sequence>MALFLASALVGLAAAQSPGDKPENHPGLTTWECTKDGGCLQKNTYVVLDSLAHPVYQVDAPEYNCGSWGNPPNATACPDAETCQQNCIMQGVEDYTKVGVFTEGASMRMELLGDNGAELSPRVYLLSEDKETYEMLSLTGKEFTFDVDVSNLPCGMNGALYLSEMPADGGLSELNQAGAYWGTGYCDAQCYTTPFIGGEPNLEGYGACCNEMDIFEANSRAMHVAPHPCNVTGLVECEGAECEADGICDKPGCAYNAWRFDNEEHYGLGLEVDTTRPFTVISQYPADENGILTGFHRMYIQDGRLIDNGEVVRPSLPQIDYLNDELCEATYAEHFLRLGATAGMGEAMTRGMVLAMSIWWDRGGNMQWLDGGEAGPCNPTEGHPDEIVKVEPRPEVTYSNIKWGEIGSTFKDPSKCKSRRSKV</sequence>
<dbReference type="Proteomes" id="UP001055219">
    <property type="component" value="Unassembled WGS sequence"/>
</dbReference>
<keyword evidence="7 9" id="KW-0326">Glycosidase</keyword>
<dbReference type="Pfam" id="PF00840">
    <property type="entry name" value="Glyco_hydro_7"/>
    <property type="match status" value="1"/>
</dbReference>
<reference evidence="11" key="2">
    <citation type="submission" date="2022-07" db="EMBL/GenBank/DDBJ databases">
        <authorList>
            <person name="Goncalves M.F.M."/>
            <person name="Hilario S."/>
            <person name="Van De Peer Y."/>
            <person name="Esteves A.C."/>
            <person name="Alves A."/>
        </authorList>
    </citation>
    <scope>NUCLEOTIDE SEQUENCE</scope>
    <source>
        <strain evidence="11">MUM 19.33</strain>
    </source>
</reference>
<dbReference type="SUPFAM" id="SSF49899">
    <property type="entry name" value="Concanavalin A-like lectins/glucanases"/>
    <property type="match status" value="1"/>
</dbReference>
<dbReference type="OrthoDB" id="412382at2759"/>
<dbReference type="Gene3D" id="2.70.100.10">
    <property type="entry name" value="Glycoside hydrolase, family 7, domain"/>
    <property type="match status" value="1"/>
</dbReference>
<organism evidence="11 12">
    <name type="scientific">Emericellopsis cladophorae</name>
    <dbReference type="NCBI Taxonomy" id="2686198"/>
    <lineage>
        <taxon>Eukaryota</taxon>
        <taxon>Fungi</taxon>
        <taxon>Dikarya</taxon>
        <taxon>Ascomycota</taxon>
        <taxon>Pezizomycotina</taxon>
        <taxon>Sordariomycetes</taxon>
        <taxon>Hypocreomycetidae</taxon>
        <taxon>Hypocreales</taxon>
        <taxon>Bionectriaceae</taxon>
        <taxon>Emericellopsis</taxon>
    </lineage>
</organism>
<keyword evidence="5" id="KW-0325">Glycoprotein</keyword>
<dbReference type="GeneID" id="75826890"/>
<dbReference type="AlphaFoldDB" id="A0A9Q0BBG5"/>
<dbReference type="EMBL" id="JAGIXG020000067">
    <property type="protein sequence ID" value="KAI6778475.1"/>
    <property type="molecule type" value="Genomic_DNA"/>
</dbReference>
<dbReference type="GO" id="GO:0008810">
    <property type="term" value="F:cellulase activity"/>
    <property type="evidence" value="ECO:0007669"/>
    <property type="project" value="UniProtKB-EC"/>
</dbReference>
<protein>
    <recommendedName>
        <fullName evidence="9">Glucanase</fullName>
        <ecNumber evidence="9">3.2.1.-</ecNumber>
    </recommendedName>
</protein>
<keyword evidence="8 9" id="KW-0624">Polysaccharide degradation</keyword>
<keyword evidence="6" id="KW-0119">Carbohydrate metabolism</keyword>
<dbReference type="InterPro" id="IPR037019">
    <property type="entry name" value="Glyco_hydro_7_sf"/>
</dbReference>
<evidence type="ECO:0000313" key="11">
    <source>
        <dbReference type="EMBL" id="KAI6778475.1"/>
    </source>
</evidence>
<dbReference type="PANTHER" id="PTHR33753:SF1">
    <property type="entry name" value="ENDO-BETA-1,4-GLUCANASE CELB"/>
    <property type="match status" value="1"/>
</dbReference>
<evidence type="ECO:0000256" key="1">
    <source>
        <dbReference type="ARBA" id="ARBA00000966"/>
    </source>
</evidence>
<dbReference type="RefSeq" id="XP_051359331.1">
    <property type="nucleotide sequence ID" value="XM_051509678.1"/>
</dbReference>
<feature type="chain" id="PRO_5040200269" description="Glucanase" evidence="10">
    <location>
        <begin position="16"/>
        <end position="423"/>
    </location>
</feature>
<dbReference type="PANTHER" id="PTHR33753">
    <property type="entry name" value="1,4-BETA-D-GLUCAN CELLOBIOHYDROLASE B"/>
    <property type="match status" value="1"/>
</dbReference>
<dbReference type="CDD" id="cd07999">
    <property type="entry name" value="GH7_CBH_EG"/>
    <property type="match status" value="1"/>
</dbReference>
<feature type="signal peptide" evidence="10">
    <location>
        <begin position="1"/>
        <end position="15"/>
    </location>
</feature>
<evidence type="ECO:0000313" key="12">
    <source>
        <dbReference type="Proteomes" id="UP001055219"/>
    </source>
</evidence>
<name>A0A9Q0BBG5_9HYPO</name>
<evidence type="ECO:0000256" key="8">
    <source>
        <dbReference type="ARBA" id="ARBA00023326"/>
    </source>
</evidence>
<evidence type="ECO:0000256" key="3">
    <source>
        <dbReference type="ARBA" id="ARBA00022801"/>
    </source>
</evidence>
<dbReference type="InterPro" id="IPR001722">
    <property type="entry name" value="Glyco_hydro_7"/>
</dbReference>
<evidence type="ECO:0000256" key="2">
    <source>
        <dbReference type="ARBA" id="ARBA00006044"/>
    </source>
</evidence>
<gene>
    <name evidence="11" type="ORF">J7T54_000370</name>
</gene>
<dbReference type="EC" id="3.2.1.-" evidence="9"/>
<keyword evidence="10" id="KW-0732">Signal</keyword>
<dbReference type="GO" id="GO:0030245">
    <property type="term" value="P:cellulose catabolic process"/>
    <property type="evidence" value="ECO:0007669"/>
    <property type="project" value="UniProtKB-KW"/>
</dbReference>
<dbReference type="InterPro" id="IPR013320">
    <property type="entry name" value="ConA-like_dom_sf"/>
</dbReference>
<dbReference type="PRINTS" id="PR00734">
    <property type="entry name" value="GLHYDRLASE7"/>
</dbReference>
<evidence type="ECO:0000256" key="4">
    <source>
        <dbReference type="ARBA" id="ARBA00023001"/>
    </source>
</evidence>
<evidence type="ECO:0000256" key="7">
    <source>
        <dbReference type="ARBA" id="ARBA00023295"/>
    </source>
</evidence>
<keyword evidence="4 9" id="KW-0136">Cellulose degradation</keyword>
<reference evidence="11" key="1">
    <citation type="journal article" date="2021" name="J Fungi (Basel)">
        <title>Genomic and Metabolomic Analyses of the Marine Fungus Emericellopsis cladophorae: Insights into Saltwater Adaptability Mechanisms and Its Biosynthetic Potential.</title>
        <authorList>
            <person name="Goncalves M.F.M."/>
            <person name="Hilario S."/>
            <person name="Van de Peer Y."/>
            <person name="Esteves A.C."/>
            <person name="Alves A."/>
        </authorList>
    </citation>
    <scope>NUCLEOTIDE SEQUENCE</scope>
    <source>
        <strain evidence="11">MUM 19.33</strain>
    </source>
</reference>
<evidence type="ECO:0000256" key="10">
    <source>
        <dbReference type="SAM" id="SignalP"/>
    </source>
</evidence>
<evidence type="ECO:0000256" key="9">
    <source>
        <dbReference type="RuleBase" id="RU361164"/>
    </source>
</evidence>
<evidence type="ECO:0000256" key="5">
    <source>
        <dbReference type="ARBA" id="ARBA00023180"/>
    </source>
</evidence>
<comment type="caution">
    <text evidence="11">The sequence shown here is derived from an EMBL/GenBank/DDBJ whole genome shotgun (WGS) entry which is preliminary data.</text>
</comment>